<dbReference type="AlphaFoldDB" id="A0A2M4D898"/>
<dbReference type="EMBL" id="GGFL01009601">
    <property type="protein sequence ID" value="MBW73779.1"/>
    <property type="molecule type" value="Transcribed_RNA"/>
</dbReference>
<name>A0A2M4D898_ANODA</name>
<sequence>MYWCRAFASSIVTALYSDARMPPTERCPFSCCIPSDSAPFRKSFSSSSLPVGPPTRNGTFIRLRTRASIGQ</sequence>
<evidence type="ECO:0000313" key="1">
    <source>
        <dbReference type="EMBL" id="MBW73779.1"/>
    </source>
</evidence>
<accession>A0A2M4D898</accession>
<organism evidence="1">
    <name type="scientific">Anopheles darlingi</name>
    <name type="common">Mosquito</name>
    <dbReference type="NCBI Taxonomy" id="43151"/>
    <lineage>
        <taxon>Eukaryota</taxon>
        <taxon>Metazoa</taxon>
        <taxon>Ecdysozoa</taxon>
        <taxon>Arthropoda</taxon>
        <taxon>Hexapoda</taxon>
        <taxon>Insecta</taxon>
        <taxon>Pterygota</taxon>
        <taxon>Neoptera</taxon>
        <taxon>Endopterygota</taxon>
        <taxon>Diptera</taxon>
        <taxon>Nematocera</taxon>
        <taxon>Culicoidea</taxon>
        <taxon>Culicidae</taxon>
        <taxon>Anophelinae</taxon>
        <taxon>Anopheles</taxon>
    </lineage>
</organism>
<reference evidence="1" key="1">
    <citation type="submission" date="2018-01" db="EMBL/GenBank/DDBJ databases">
        <title>An insight into the sialome of Amazonian anophelines.</title>
        <authorList>
            <person name="Ribeiro J.M."/>
            <person name="Scarpassa V."/>
            <person name="Calvo E."/>
        </authorList>
    </citation>
    <scope>NUCLEOTIDE SEQUENCE</scope>
</reference>
<proteinExistence type="predicted"/>
<protein>
    <submittedName>
        <fullName evidence="1">Putative secreted protein</fullName>
    </submittedName>
</protein>